<reference evidence="2" key="1">
    <citation type="submission" date="2022-01" db="EMBL/GenBank/DDBJ databases">
        <authorList>
            <person name="Braso-Vives M."/>
        </authorList>
    </citation>
    <scope>NUCLEOTIDE SEQUENCE</scope>
</reference>
<sequence>MFEIEGRSASDGKHAGFPRFPRLGRLTGACGSGRRRLRKEGTYPRHVAPTPGHARHPCGPTAQLPRARHAVSRPAKLDGQL</sequence>
<accession>A0A8J9Z117</accession>
<organism evidence="2 3">
    <name type="scientific">Branchiostoma lanceolatum</name>
    <name type="common">Common lancelet</name>
    <name type="synonym">Amphioxus lanceolatum</name>
    <dbReference type="NCBI Taxonomy" id="7740"/>
    <lineage>
        <taxon>Eukaryota</taxon>
        <taxon>Metazoa</taxon>
        <taxon>Chordata</taxon>
        <taxon>Cephalochordata</taxon>
        <taxon>Leptocardii</taxon>
        <taxon>Amphioxiformes</taxon>
        <taxon>Branchiostomatidae</taxon>
        <taxon>Branchiostoma</taxon>
    </lineage>
</organism>
<evidence type="ECO:0000313" key="3">
    <source>
        <dbReference type="Proteomes" id="UP000838412"/>
    </source>
</evidence>
<proteinExistence type="predicted"/>
<dbReference type="AlphaFoldDB" id="A0A8J9Z117"/>
<dbReference type="EMBL" id="OV696699">
    <property type="protein sequence ID" value="CAH1245594.1"/>
    <property type="molecule type" value="Genomic_DNA"/>
</dbReference>
<dbReference type="Proteomes" id="UP000838412">
    <property type="component" value="Chromosome 14"/>
</dbReference>
<feature type="region of interest" description="Disordered" evidence="1">
    <location>
        <begin position="27"/>
        <end position="81"/>
    </location>
</feature>
<keyword evidence="3" id="KW-1185">Reference proteome</keyword>
<gene>
    <name evidence="2" type="primary">Hypp7513</name>
    <name evidence="2" type="ORF">BLAG_LOCUS7865</name>
</gene>
<name>A0A8J9Z117_BRALA</name>
<feature type="region of interest" description="Disordered" evidence="1">
    <location>
        <begin position="1"/>
        <end position="20"/>
    </location>
</feature>
<feature type="compositionally biased region" description="Basic and acidic residues" evidence="1">
    <location>
        <begin position="1"/>
        <end position="14"/>
    </location>
</feature>
<evidence type="ECO:0000256" key="1">
    <source>
        <dbReference type="SAM" id="MobiDB-lite"/>
    </source>
</evidence>
<protein>
    <submittedName>
        <fullName evidence="2">Hypp7513 protein</fullName>
    </submittedName>
</protein>
<evidence type="ECO:0000313" key="2">
    <source>
        <dbReference type="EMBL" id="CAH1245594.1"/>
    </source>
</evidence>